<comment type="caution">
    <text evidence="1">The sequence shown here is derived from an EMBL/GenBank/DDBJ whole genome shotgun (WGS) entry which is preliminary data.</text>
</comment>
<evidence type="ECO:0008006" key="3">
    <source>
        <dbReference type="Google" id="ProtNLM"/>
    </source>
</evidence>
<organism evidence="1 2">
    <name type="scientific">Bradyrhizobium retamae</name>
    <dbReference type="NCBI Taxonomy" id="1300035"/>
    <lineage>
        <taxon>Bacteria</taxon>
        <taxon>Pseudomonadati</taxon>
        <taxon>Pseudomonadota</taxon>
        <taxon>Alphaproteobacteria</taxon>
        <taxon>Hyphomicrobiales</taxon>
        <taxon>Nitrobacteraceae</taxon>
        <taxon>Bradyrhizobium</taxon>
    </lineage>
</organism>
<dbReference type="PANTHER" id="PTHR35271:SF1">
    <property type="entry name" value="ABC TRANSPORTER, SUBSTRATE-BINDING LIPOPROTEIN"/>
    <property type="match status" value="1"/>
</dbReference>
<dbReference type="EMBL" id="LLYA01000185">
    <property type="protein sequence ID" value="KRR19433.1"/>
    <property type="molecule type" value="Genomic_DNA"/>
</dbReference>
<evidence type="ECO:0000313" key="1">
    <source>
        <dbReference type="EMBL" id="KRR19433.1"/>
    </source>
</evidence>
<dbReference type="Proteomes" id="UP000052023">
    <property type="component" value="Unassembled WGS sequence"/>
</dbReference>
<gene>
    <name evidence="1" type="ORF">CQ13_33530</name>
</gene>
<proteinExistence type="predicted"/>
<sequence>MSYSPRITDVSHQLGVYAGKILNGAKPADLPVEQPTRFELAISLKTARAIGLSIPPNLLSRVDEVME</sequence>
<protein>
    <recommendedName>
        <fullName evidence="3">ABC transporter substrate-binding protein</fullName>
    </recommendedName>
</protein>
<name>A0A0R3MGT2_9BRAD</name>
<keyword evidence="2" id="KW-1185">Reference proteome</keyword>
<dbReference type="Pfam" id="PF04392">
    <property type="entry name" value="ABC_sub_bind"/>
    <property type="match status" value="1"/>
</dbReference>
<dbReference type="PANTHER" id="PTHR35271">
    <property type="entry name" value="ABC TRANSPORTER, SUBSTRATE-BINDING LIPOPROTEIN-RELATED"/>
    <property type="match status" value="1"/>
</dbReference>
<dbReference type="OrthoDB" id="8255424at2"/>
<dbReference type="AlphaFoldDB" id="A0A0R3MGT2"/>
<dbReference type="InterPro" id="IPR007487">
    <property type="entry name" value="ABC_transpt-TYRBP-like"/>
</dbReference>
<accession>A0A0R3MGT2</accession>
<reference evidence="1 2" key="1">
    <citation type="submission" date="2014-03" db="EMBL/GenBank/DDBJ databases">
        <title>Bradyrhizobium valentinum sp. nov., isolated from effective nodules of Lupinus mariae-josephae, a lupine endemic of basic-lime soils in Eastern Spain.</title>
        <authorList>
            <person name="Duran D."/>
            <person name="Rey L."/>
            <person name="Navarro A."/>
            <person name="Busquets A."/>
            <person name="Imperial J."/>
            <person name="Ruiz-Argueso T."/>
        </authorList>
    </citation>
    <scope>NUCLEOTIDE SEQUENCE [LARGE SCALE GENOMIC DNA]</scope>
    <source>
        <strain evidence="1 2">Ro19</strain>
    </source>
</reference>
<evidence type="ECO:0000313" key="2">
    <source>
        <dbReference type="Proteomes" id="UP000052023"/>
    </source>
</evidence>